<protein>
    <submittedName>
        <fullName evidence="9">Methyltransferase</fullName>
    </submittedName>
</protein>
<feature type="active site" description="Nucleophile" evidence="6">
    <location>
        <position position="411"/>
    </location>
</feature>
<dbReference type="InterPro" id="IPR001678">
    <property type="entry name" value="MeTrfase_RsmB-F_NOP2_dom"/>
</dbReference>
<dbReference type="SUPFAM" id="SSF53335">
    <property type="entry name" value="S-adenosyl-L-methionine-dependent methyltransferases"/>
    <property type="match status" value="1"/>
</dbReference>
<proteinExistence type="inferred from homology"/>
<dbReference type="PRINTS" id="PR02008">
    <property type="entry name" value="RCMTFAMILY"/>
</dbReference>
<dbReference type="AlphaFoldDB" id="A0A2S3Z876"/>
<dbReference type="InterPro" id="IPR018314">
    <property type="entry name" value="RsmB/NOL1/NOP2-like_CS"/>
</dbReference>
<dbReference type="InterPro" id="IPR035926">
    <property type="entry name" value="NusB-like_sf"/>
</dbReference>
<comment type="similarity">
    <text evidence="1 6">Belongs to the class I-like SAM-binding methyltransferase superfamily. RsmB/NOP family.</text>
</comment>
<dbReference type="Gene3D" id="1.10.940.10">
    <property type="entry name" value="NusB-like"/>
    <property type="match status" value="1"/>
</dbReference>
<feature type="domain" description="SAM-dependent MTase RsmB/NOP-type" evidence="8">
    <location>
        <begin position="181"/>
        <end position="479"/>
    </location>
</feature>
<evidence type="ECO:0000256" key="6">
    <source>
        <dbReference type="PROSITE-ProRule" id="PRU01023"/>
    </source>
</evidence>
<sequence length="481" mass="51215">MSDRRGDSRPNTARTNAARTSAARPSHVVQPARRVAYEVIAAVRESDAYANLLLPTRIQRAALNTADAALATELTYGTLRMQGFYDRVIAEAAGRPVTAIDPAILDVLRLGAHQLLATRVATHAAVNESVELARQVGSRSATGFTNGVLRAIARVSADEWRERILADTTSPDDTLAALYSHPVWVVRAFRQSLRQEGREAELEELLAADNAAPRVNMVALPGLAGDTAELGDPNAFSPTGFVLAGGDPHHLMKDSNGRLRVQDEGSQLAALALSRARPVVEGERWLDLCAGPGGKAALLAAEALNGGASLVANEVVPARAQLVRAALAAVPADVPVWEMDGTWVGEDQPQVFDRILLDAPCTGLGALRRRPEARWRKQPKDVAELSDLQSALIHAALGALKPGGILAYVTCSPHIAETRGIVATARKAWGDKIAPMDTAAVVQGLAVQPLDLAGDPGSVQLWPHRHGTDAMFITLLQRQPD</sequence>
<dbReference type="GO" id="GO:0006355">
    <property type="term" value="P:regulation of DNA-templated transcription"/>
    <property type="evidence" value="ECO:0007669"/>
    <property type="project" value="InterPro"/>
</dbReference>
<dbReference type="PROSITE" id="PS01153">
    <property type="entry name" value="NOL1_NOP2_SUN"/>
    <property type="match status" value="1"/>
</dbReference>
<dbReference type="SUPFAM" id="SSF48013">
    <property type="entry name" value="NusB-like"/>
    <property type="match status" value="1"/>
</dbReference>
<dbReference type="GO" id="GO:0001510">
    <property type="term" value="P:RNA methylation"/>
    <property type="evidence" value="ECO:0007669"/>
    <property type="project" value="InterPro"/>
</dbReference>
<dbReference type="PROSITE" id="PS51686">
    <property type="entry name" value="SAM_MT_RSMB_NOP"/>
    <property type="match status" value="1"/>
</dbReference>
<keyword evidence="4 6" id="KW-0949">S-adenosyl-L-methionine</keyword>
<evidence type="ECO:0000256" key="7">
    <source>
        <dbReference type="SAM" id="MobiDB-lite"/>
    </source>
</evidence>
<evidence type="ECO:0000256" key="3">
    <source>
        <dbReference type="ARBA" id="ARBA00022679"/>
    </source>
</evidence>
<feature type="binding site" evidence="6">
    <location>
        <position position="358"/>
    </location>
    <ligand>
        <name>S-adenosyl-L-methionine</name>
        <dbReference type="ChEBI" id="CHEBI:59789"/>
    </ligand>
</feature>
<organism evidence="9 10">
    <name type="scientific">Cryobacterium zongtaii</name>
    <dbReference type="NCBI Taxonomy" id="1259217"/>
    <lineage>
        <taxon>Bacteria</taxon>
        <taxon>Bacillati</taxon>
        <taxon>Actinomycetota</taxon>
        <taxon>Actinomycetes</taxon>
        <taxon>Micrococcales</taxon>
        <taxon>Microbacteriaceae</taxon>
        <taxon>Cryobacterium</taxon>
    </lineage>
</organism>
<dbReference type="PANTHER" id="PTHR22807:SF53">
    <property type="entry name" value="RIBOSOMAL RNA SMALL SUBUNIT METHYLTRANSFERASE B-RELATED"/>
    <property type="match status" value="1"/>
</dbReference>
<dbReference type="RefSeq" id="WP_103431883.1">
    <property type="nucleotide sequence ID" value="NZ_PPXF01000058.1"/>
</dbReference>
<dbReference type="Pfam" id="PF01029">
    <property type="entry name" value="NusB"/>
    <property type="match status" value="1"/>
</dbReference>
<dbReference type="CDD" id="cd02440">
    <property type="entry name" value="AdoMet_MTases"/>
    <property type="match status" value="1"/>
</dbReference>
<comment type="caution">
    <text evidence="9">The sequence shown here is derived from an EMBL/GenBank/DDBJ whole genome shotgun (WGS) entry which is preliminary data.</text>
</comment>
<evidence type="ECO:0000313" key="9">
    <source>
        <dbReference type="EMBL" id="POH61747.1"/>
    </source>
</evidence>
<dbReference type="InterPro" id="IPR023267">
    <property type="entry name" value="RCMT"/>
</dbReference>
<feature type="binding site" evidence="6">
    <location>
        <position position="314"/>
    </location>
    <ligand>
        <name>S-adenosyl-L-methionine</name>
        <dbReference type="ChEBI" id="CHEBI:59789"/>
    </ligand>
</feature>
<evidence type="ECO:0000256" key="5">
    <source>
        <dbReference type="ARBA" id="ARBA00022884"/>
    </source>
</evidence>
<dbReference type="InterPro" id="IPR006027">
    <property type="entry name" value="NusB_RsmB_TIM44"/>
</dbReference>
<keyword evidence="3 6" id="KW-0808">Transferase</keyword>
<evidence type="ECO:0000259" key="8">
    <source>
        <dbReference type="PROSITE" id="PS51686"/>
    </source>
</evidence>
<dbReference type="Gene3D" id="3.40.50.150">
    <property type="entry name" value="Vaccinia Virus protein VP39"/>
    <property type="match status" value="1"/>
</dbReference>
<dbReference type="GO" id="GO:0008173">
    <property type="term" value="F:RNA methyltransferase activity"/>
    <property type="evidence" value="ECO:0007669"/>
    <property type="project" value="InterPro"/>
</dbReference>
<dbReference type="InterPro" id="IPR029063">
    <property type="entry name" value="SAM-dependent_MTases_sf"/>
</dbReference>
<gene>
    <name evidence="9" type="ORF">C3B59_14155</name>
</gene>
<keyword evidence="2 6" id="KW-0489">Methyltransferase</keyword>
<evidence type="ECO:0000313" key="10">
    <source>
        <dbReference type="Proteomes" id="UP000237104"/>
    </source>
</evidence>
<evidence type="ECO:0000256" key="2">
    <source>
        <dbReference type="ARBA" id="ARBA00022603"/>
    </source>
</evidence>
<name>A0A2S3Z876_9MICO</name>
<dbReference type="OrthoDB" id="9810297at2"/>
<dbReference type="EMBL" id="PPXF01000058">
    <property type="protein sequence ID" value="POH61747.1"/>
    <property type="molecule type" value="Genomic_DNA"/>
</dbReference>
<keyword evidence="5 6" id="KW-0694">RNA-binding</keyword>
<dbReference type="GO" id="GO:0003723">
    <property type="term" value="F:RNA binding"/>
    <property type="evidence" value="ECO:0007669"/>
    <property type="project" value="UniProtKB-UniRule"/>
</dbReference>
<dbReference type="InterPro" id="IPR049560">
    <property type="entry name" value="MeTrfase_RsmB-F_NOP2_cat"/>
</dbReference>
<dbReference type="Proteomes" id="UP000237104">
    <property type="component" value="Unassembled WGS sequence"/>
</dbReference>
<evidence type="ECO:0000256" key="1">
    <source>
        <dbReference type="ARBA" id="ARBA00007494"/>
    </source>
</evidence>
<accession>A0A2S3Z876</accession>
<feature type="region of interest" description="Disordered" evidence="7">
    <location>
        <begin position="1"/>
        <end position="27"/>
    </location>
</feature>
<dbReference type="Pfam" id="PF01189">
    <property type="entry name" value="Methyltr_RsmB-F"/>
    <property type="match status" value="1"/>
</dbReference>
<feature type="compositionally biased region" description="Low complexity" evidence="7">
    <location>
        <begin position="9"/>
        <end position="26"/>
    </location>
</feature>
<dbReference type="PANTHER" id="PTHR22807">
    <property type="entry name" value="NOP2 YEAST -RELATED NOL1/NOP2/FMU SUN DOMAIN-CONTAINING"/>
    <property type="match status" value="1"/>
</dbReference>
<evidence type="ECO:0000256" key="4">
    <source>
        <dbReference type="ARBA" id="ARBA00022691"/>
    </source>
</evidence>
<feature type="binding site" evidence="6">
    <location>
        <position position="340"/>
    </location>
    <ligand>
        <name>S-adenosyl-L-methionine</name>
        <dbReference type="ChEBI" id="CHEBI:59789"/>
    </ligand>
</feature>
<reference evidence="9 10" key="1">
    <citation type="submission" date="2018-01" db="EMBL/GenBank/DDBJ databases">
        <title>Cryobacterium sp. nov., from glaciers in China.</title>
        <authorList>
            <person name="Liu Q."/>
            <person name="Xin Y.-H."/>
        </authorList>
    </citation>
    <scope>NUCLEOTIDE SEQUENCE [LARGE SCALE GENOMIC DNA]</scope>
    <source>
        <strain evidence="9 10">TMB1-8</strain>
    </source>
</reference>
<feature type="binding site" evidence="6">
    <location>
        <begin position="289"/>
        <end position="295"/>
    </location>
    <ligand>
        <name>S-adenosyl-L-methionine</name>
        <dbReference type="ChEBI" id="CHEBI:59789"/>
    </ligand>
</feature>